<organism evidence="3 4">
    <name type="scientific">Falsiruegeria mediterranea M17</name>
    <dbReference type="NCBI Taxonomy" id="1200281"/>
    <lineage>
        <taxon>Bacteria</taxon>
        <taxon>Pseudomonadati</taxon>
        <taxon>Pseudomonadota</taxon>
        <taxon>Alphaproteobacteria</taxon>
        <taxon>Rhodobacterales</taxon>
        <taxon>Roseobacteraceae</taxon>
        <taxon>Falsiruegeria</taxon>
    </lineage>
</organism>
<feature type="signal peptide" evidence="2">
    <location>
        <begin position="1"/>
        <end position="19"/>
    </location>
</feature>
<keyword evidence="1" id="KW-0812">Transmembrane</keyword>
<sequence>MKKLTLICTLILTPLPALAHKVIAGVFPAGEAIEGELGFSNGDMAVDQEVIVYGLDGAELGRTVTDADGFFLFTPTRPVAHTFKADLGAGHVADVTMPADEVADILGVEAEASDPPVLAAPAESGATITVASLSDEERAAIAKIVRDETRPLRREIAAYREHNDLQSILGGIGYIIGLFGIGFYVAARKKMTA</sequence>
<feature type="chain" id="PRO_5015322931" description="Cobalt ABC transporter permease" evidence="2">
    <location>
        <begin position="20"/>
        <end position="193"/>
    </location>
</feature>
<evidence type="ECO:0000256" key="1">
    <source>
        <dbReference type="SAM" id="Phobius"/>
    </source>
</evidence>
<dbReference type="OrthoDB" id="8447011at2"/>
<dbReference type="Proteomes" id="UP000244898">
    <property type="component" value="Unassembled WGS sequence"/>
</dbReference>
<evidence type="ECO:0000256" key="2">
    <source>
        <dbReference type="SAM" id="SignalP"/>
    </source>
</evidence>
<keyword evidence="1" id="KW-1133">Transmembrane helix</keyword>
<gene>
    <name evidence="3" type="ORF">TRM7615_03419</name>
</gene>
<protein>
    <recommendedName>
        <fullName evidence="5">Cobalt ABC transporter permease</fullName>
    </recommendedName>
</protein>
<dbReference type="AlphaFoldDB" id="A0A2R8CBX9"/>
<evidence type="ECO:0000313" key="3">
    <source>
        <dbReference type="EMBL" id="SPJ29896.1"/>
    </source>
</evidence>
<reference evidence="4" key="1">
    <citation type="submission" date="2018-03" db="EMBL/GenBank/DDBJ databases">
        <authorList>
            <person name="Rodrigo-Torres L."/>
            <person name="Arahal R. D."/>
            <person name="Lucena T."/>
        </authorList>
    </citation>
    <scope>NUCLEOTIDE SEQUENCE [LARGE SCALE GENOMIC DNA]</scope>
    <source>
        <strain evidence="4">CECT 7615</strain>
    </source>
</reference>
<name>A0A2R8CBX9_9RHOB</name>
<keyword evidence="4" id="KW-1185">Reference proteome</keyword>
<accession>A0A2R8CBX9</accession>
<keyword evidence="2" id="KW-0732">Signal</keyword>
<proteinExistence type="predicted"/>
<feature type="transmembrane region" description="Helical" evidence="1">
    <location>
        <begin position="168"/>
        <end position="187"/>
    </location>
</feature>
<evidence type="ECO:0000313" key="4">
    <source>
        <dbReference type="Proteomes" id="UP000244898"/>
    </source>
</evidence>
<dbReference type="RefSeq" id="WP_108789685.1">
    <property type="nucleotide sequence ID" value="NZ_ONZG01000009.1"/>
</dbReference>
<evidence type="ECO:0008006" key="5">
    <source>
        <dbReference type="Google" id="ProtNLM"/>
    </source>
</evidence>
<keyword evidence="1" id="KW-0472">Membrane</keyword>
<dbReference type="EMBL" id="ONZG01000009">
    <property type="protein sequence ID" value="SPJ29896.1"/>
    <property type="molecule type" value="Genomic_DNA"/>
</dbReference>